<dbReference type="InterPro" id="IPR050583">
    <property type="entry name" value="Mycobacterial_A85_antigen"/>
</dbReference>
<dbReference type="InterPro" id="IPR029058">
    <property type="entry name" value="AB_hydrolase_fold"/>
</dbReference>
<evidence type="ECO:0000313" key="3">
    <source>
        <dbReference type="Proteomes" id="UP000076503"/>
    </source>
</evidence>
<evidence type="ECO:0000313" key="2">
    <source>
        <dbReference type="EMBL" id="KZN48712.1"/>
    </source>
</evidence>
<evidence type="ECO:0008006" key="4">
    <source>
        <dbReference type="Google" id="ProtNLM"/>
    </source>
</evidence>
<protein>
    <recommendedName>
        <fullName evidence="4">Esterase</fullName>
    </recommendedName>
</protein>
<dbReference type="Gene3D" id="3.40.50.1820">
    <property type="entry name" value="alpha/beta hydrolase"/>
    <property type="match status" value="1"/>
</dbReference>
<dbReference type="PROSITE" id="PS51257">
    <property type="entry name" value="PROKAR_LIPOPROTEIN"/>
    <property type="match status" value="1"/>
</dbReference>
<dbReference type="Pfam" id="PF00756">
    <property type="entry name" value="Esterase"/>
    <property type="match status" value="1"/>
</dbReference>
<gene>
    <name evidence="2" type="ORF">N476_21090</name>
</gene>
<accession>A0A167DDU6</accession>
<name>A0A167DDU6_9GAMM</name>
<proteinExistence type="predicted"/>
<sequence length="273" mass="31198">MAYSNPRYLATCLLSITLLLLAACGGGSNSQETFDQEIVSQFTPGQRLQLEPIDSHYTGVSYPLKLFLPHNHAPNRKFPVIYILDAEWRFETVADSVDKNQLEVILVGIENYVDDDYKHREMYSQWPLAKDYFDFLTIELLPSIEKDYSIDETNRTVMGHSLTGLFVGIALLIDSPQQPYFHRHVSFDGSFWAHRDVTPQLVNDRLSLDQTLSSRVILVAATAYPNNARYVSWFEQLLAAAGFSQLELDRYEYDKAHIPVVAYSMNDVINALY</sequence>
<reference evidence="2 3" key="1">
    <citation type="submission" date="2013-07" db="EMBL/GenBank/DDBJ databases">
        <title>Comparative Genomic and Metabolomic Analysis of Twelve Strains of Pseudoalteromonas luteoviolacea.</title>
        <authorList>
            <person name="Vynne N.G."/>
            <person name="Mansson M."/>
            <person name="Gram L."/>
        </authorList>
    </citation>
    <scope>NUCLEOTIDE SEQUENCE [LARGE SCALE GENOMIC DNA]</scope>
    <source>
        <strain evidence="2 3">H33</strain>
    </source>
</reference>
<dbReference type="PANTHER" id="PTHR48098">
    <property type="entry name" value="ENTEROCHELIN ESTERASE-RELATED"/>
    <property type="match status" value="1"/>
</dbReference>
<comment type="caution">
    <text evidence="2">The sequence shown here is derived from an EMBL/GenBank/DDBJ whole genome shotgun (WGS) entry which is preliminary data.</text>
</comment>
<dbReference type="OrthoDB" id="9784036at2"/>
<dbReference type="Proteomes" id="UP000076503">
    <property type="component" value="Unassembled WGS sequence"/>
</dbReference>
<dbReference type="RefSeq" id="WP_063362972.1">
    <property type="nucleotide sequence ID" value="NZ_AUXZ01000090.1"/>
</dbReference>
<feature type="signal peptide" evidence="1">
    <location>
        <begin position="1"/>
        <end position="22"/>
    </location>
</feature>
<feature type="chain" id="PRO_5007885147" description="Esterase" evidence="1">
    <location>
        <begin position="23"/>
        <end position="273"/>
    </location>
</feature>
<keyword evidence="1" id="KW-0732">Signal</keyword>
<organism evidence="2 3">
    <name type="scientific">Pseudoalteromonas luteoviolacea H33</name>
    <dbReference type="NCBI Taxonomy" id="1365251"/>
    <lineage>
        <taxon>Bacteria</taxon>
        <taxon>Pseudomonadati</taxon>
        <taxon>Pseudomonadota</taxon>
        <taxon>Gammaproteobacteria</taxon>
        <taxon>Alteromonadales</taxon>
        <taxon>Pseudoalteromonadaceae</taxon>
        <taxon>Pseudoalteromonas</taxon>
    </lineage>
</organism>
<dbReference type="InterPro" id="IPR000801">
    <property type="entry name" value="Esterase-like"/>
</dbReference>
<evidence type="ECO:0000256" key="1">
    <source>
        <dbReference type="SAM" id="SignalP"/>
    </source>
</evidence>
<dbReference type="PANTHER" id="PTHR48098:SF6">
    <property type="entry name" value="FERRI-BACILLIBACTIN ESTERASE BESA"/>
    <property type="match status" value="1"/>
</dbReference>
<dbReference type="SUPFAM" id="SSF53474">
    <property type="entry name" value="alpha/beta-Hydrolases"/>
    <property type="match status" value="1"/>
</dbReference>
<dbReference type="PATRIC" id="fig|1365251.3.peg.3679"/>
<dbReference type="AlphaFoldDB" id="A0A167DDU6"/>
<dbReference type="EMBL" id="AUXZ01000090">
    <property type="protein sequence ID" value="KZN48712.1"/>
    <property type="molecule type" value="Genomic_DNA"/>
</dbReference>